<comment type="caution">
    <text evidence="2">The sequence shown here is derived from an EMBL/GenBank/DDBJ whole genome shotgun (WGS) entry which is preliminary data.</text>
</comment>
<feature type="non-terminal residue" evidence="2">
    <location>
        <position position="136"/>
    </location>
</feature>
<dbReference type="EMBL" id="CACRXK020042634">
    <property type="protein sequence ID" value="CAB4045869.1"/>
    <property type="molecule type" value="Genomic_DNA"/>
</dbReference>
<dbReference type="AlphaFoldDB" id="A0A7D9ME04"/>
<evidence type="ECO:0000313" key="3">
    <source>
        <dbReference type="Proteomes" id="UP001152795"/>
    </source>
</evidence>
<accession>A0A7D9ME04</accession>
<name>A0A7D9ME04_PARCT</name>
<feature type="compositionally biased region" description="Polar residues" evidence="1">
    <location>
        <begin position="85"/>
        <end position="94"/>
    </location>
</feature>
<gene>
    <name evidence="2" type="ORF">PACLA_8A054816</name>
</gene>
<dbReference type="Proteomes" id="UP001152795">
    <property type="component" value="Unassembled WGS sequence"/>
</dbReference>
<feature type="region of interest" description="Disordered" evidence="1">
    <location>
        <begin position="68"/>
        <end position="101"/>
    </location>
</feature>
<keyword evidence="3" id="KW-1185">Reference proteome</keyword>
<evidence type="ECO:0000313" key="2">
    <source>
        <dbReference type="EMBL" id="CAB4045869.1"/>
    </source>
</evidence>
<sequence>MADAKGREIEGEITTVNKISNLNVNRATVADVSGSAKTFVEGLTENTQIQPFKNDISLPNINCSDSLNNSQVSINETESVESPACGTSQGSSKPTGGDINKCEVSMDHMSEVQNIDSCIQQPENTEASIEMTDNLL</sequence>
<feature type="compositionally biased region" description="Polar residues" evidence="1">
    <location>
        <begin position="68"/>
        <end position="77"/>
    </location>
</feature>
<reference evidence="2" key="1">
    <citation type="submission" date="2020-04" db="EMBL/GenBank/DDBJ databases">
        <authorList>
            <person name="Alioto T."/>
            <person name="Alioto T."/>
            <person name="Gomez Garrido J."/>
        </authorList>
    </citation>
    <scope>NUCLEOTIDE SEQUENCE</scope>
    <source>
        <strain evidence="2">A484AB</strain>
    </source>
</reference>
<organism evidence="2 3">
    <name type="scientific">Paramuricea clavata</name>
    <name type="common">Red gorgonian</name>
    <name type="synonym">Violescent sea-whip</name>
    <dbReference type="NCBI Taxonomy" id="317549"/>
    <lineage>
        <taxon>Eukaryota</taxon>
        <taxon>Metazoa</taxon>
        <taxon>Cnidaria</taxon>
        <taxon>Anthozoa</taxon>
        <taxon>Octocorallia</taxon>
        <taxon>Malacalcyonacea</taxon>
        <taxon>Plexauridae</taxon>
        <taxon>Paramuricea</taxon>
    </lineage>
</organism>
<protein>
    <submittedName>
        <fullName evidence="2">Uncharacterized protein</fullName>
    </submittedName>
</protein>
<proteinExistence type="predicted"/>
<evidence type="ECO:0000256" key="1">
    <source>
        <dbReference type="SAM" id="MobiDB-lite"/>
    </source>
</evidence>